<dbReference type="InterPro" id="IPR016181">
    <property type="entry name" value="Acyl_CoA_acyltransferase"/>
</dbReference>
<proteinExistence type="predicted"/>
<reference evidence="4" key="1">
    <citation type="journal article" date="2021" name="PeerJ">
        <title>Extensive microbial diversity within the chicken gut microbiome revealed by metagenomics and culture.</title>
        <authorList>
            <person name="Gilroy R."/>
            <person name="Ravi A."/>
            <person name="Getino M."/>
            <person name="Pursley I."/>
            <person name="Horton D.L."/>
            <person name="Alikhan N.F."/>
            <person name="Baker D."/>
            <person name="Gharbi K."/>
            <person name="Hall N."/>
            <person name="Watson M."/>
            <person name="Adriaenssens E.M."/>
            <person name="Foster-Nyarko E."/>
            <person name="Jarju S."/>
            <person name="Secka A."/>
            <person name="Antonio M."/>
            <person name="Oren A."/>
            <person name="Chaudhuri R.R."/>
            <person name="La Ragione R."/>
            <person name="Hildebrand F."/>
            <person name="Pallen M.J."/>
        </authorList>
    </citation>
    <scope>NUCLEOTIDE SEQUENCE</scope>
    <source>
        <strain evidence="4">ChiBcec2-3848</strain>
    </source>
</reference>
<dbReference type="Pfam" id="PF13673">
    <property type="entry name" value="Acetyltransf_10"/>
    <property type="match status" value="1"/>
</dbReference>
<name>A0A9D2TBY8_9FIRM</name>
<evidence type="ECO:0000256" key="2">
    <source>
        <dbReference type="ARBA" id="ARBA00023315"/>
    </source>
</evidence>
<dbReference type="Proteomes" id="UP000823886">
    <property type="component" value="Unassembled WGS sequence"/>
</dbReference>
<dbReference type="InterPro" id="IPR050832">
    <property type="entry name" value="Bact_Acetyltransf"/>
</dbReference>
<dbReference type="PANTHER" id="PTHR43877">
    <property type="entry name" value="AMINOALKYLPHOSPHONATE N-ACETYLTRANSFERASE-RELATED-RELATED"/>
    <property type="match status" value="1"/>
</dbReference>
<dbReference type="SUPFAM" id="SSF55729">
    <property type="entry name" value="Acyl-CoA N-acyltransferases (Nat)"/>
    <property type="match status" value="1"/>
</dbReference>
<dbReference type="PANTHER" id="PTHR43877:SF2">
    <property type="entry name" value="AMINOALKYLPHOSPHONATE N-ACETYLTRANSFERASE-RELATED"/>
    <property type="match status" value="1"/>
</dbReference>
<evidence type="ECO:0000256" key="1">
    <source>
        <dbReference type="ARBA" id="ARBA00022679"/>
    </source>
</evidence>
<dbReference type="EMBL" id="DWVZ01000056">
    <property type="protein sequence ID" value="HJC62892.1"/>
    <property type="molecule type" value="Genomic_DNA"/>
</dbReference>
<keyword evidence="1" id="KW-0808">Transferase</keyword>
<evidence type="ECO:0000313" key="5">
    <source>
        <dbReference type="Proteomes" id="UP000823886"/>
    </source>
</evidence>
<gene>
    <name evidence="4" type="ORF">H9753_04655</name>
</gene>
<dbReference type="GO" id="GO:0016747">
    <property type="term" value="F:acyltransferase activity, transferring groups other than amino-acyl groups"/>
    <property type="evidence" value="ECO:0007669"/>
    <property type="project" value="InterPro"/>
</dbReference>
<dbReference type="PROSITE" id="PS51186">
    <property type="entry name" value="GNAT"/>
    <property type="match status" value="1"/>
</dbReference>
<dbReference type="CDD" id="cd04301">
    <property type="entry name" value="NAT_SF"/>
    <property type="match status" value="1"/>
</dbReference>
<evidence type="ECO:0000313" key="4">
    <source>
        <dbReference type="EMBL" id="HJC62892.1"/>
    </source>
</evidence>
<sequence>MISKVYDTLPEEAAMIRRAVFMDEQGFVQEFDETDHLARHIVLFDGETPVAVCRFFPGDTPGDYIVGRIAVMKPYRSRGLGAEVLRAAENAAAALHGNTIRLHAQISAKGFYEKQGYAAYGEEDLDEDCPHIWMRKTLTA</sequence>
<feature type="domain" description="N-acetyltransferase" evidence="3">
    <location>
        <begin position="1"/>
        <end position="139"/>
    </location>
</feature>
<evidence type="ECO:0000259" key="3">
    <source>
        <dbReference type="PROSITE" id="PS51186"/>
    </source>
</evidence>
<dbReference type="Gene3D" id="3.40.630.30">
    <property type="match status" value="1"/>
</dbReference>
<reference evidence="4" key="2">
    <citation type="submission" date="2021-04" db="EMBL/GenBank/DDBJ databases">
        <authorList>
            <person name="Gilroy R."/>
        </authorList>
    </citation>
    <scope>NUCLEOTIDE SEQUENCE</scope>
    <source>
        <strain evidence="4">ChiBcec2-3848</strain>
    </source>
</reference>
<dbReference type="AlphaFoldDB" id="A0A9D2TBY8"/>
<accession>A0A9D2TBY8</accession>
<keyword evidence="2" id="KW-0012">Acyltransferase</keyword>
<organism evidence="4 5">
    <name type="scientific">Candidatus Blautia merdavium</name>
    <dbReference type="NCBI Taxonomy" id="2838494"/>
    <lineage>
        <taxon>Bacteria</taxon>
        <taxon>Bacillati</taxon>
        <taxon>Bacillota</taxon>
        <taxon>Clostridia</taxon>
        <taxon>Lachnospirales</taxon>
        <taxon>Lachnospiraceae</taxon>
        <taxon>Blautia</taxon>
    </lineage>
</organism>
<dbReference type="InterPro" id="IPR000182">
    <property type="entry name" value="GNAT_dom"/>
</dbReference>
<protein>
    <submittedName>
        <fullName evidence="4">GNAT family N-acetyltransferase</fullName>
    </submittedName>
</protein>
<comment type="caution">
    <text evidence="4">The sequence shown here is derived from an EMBL/GenBank/DDBJ whole genome shotgun (WGS) entry which is preliminary data.</text>
</comment>